<dbReference type="OMA" id="THAHLAC"/>
<keyword evidence="3" id="KW-1185">Reference proteome</keyword>
<evidence type="ECO:0000313" key="2">
    <source>
        <dbReference type="EMBL" id="CBF79016.1"/>
    </source>
</evidence>
<dbReference type="STRING" id="227321.Q5AX51"/>
<gene>
    <name evidence="2" type="ORF">ANIA_07129</name>
</gene>
<reference evidence="3" key="1">
    <citation type="journal article" date="2005" name="Nature">
        <title>Sequencing of Aspergillus nidulans and comparative analysis with A. fumigatus and A. oryzae.</title>
        <authorList>
            <person name="Galagan J.E."/>
            <person name="Calvo S.E."/>
            <person name="Cuomo C."/>
            <person name="Ma L.J."/>
            <person name="Wortman J.R."/>
            <person name="Batzoglou S."/>
            <person name="Lee S.I."/>
            <person name="Basturkmen M."/>
            <person name="Spevak C.C."/>
            <person name="Clutterbuck J."/>
            <person name="Kapitonov V."/>
            <person name="Jurka J."/>
            <person name="Scazzocchio C."/>
            <person name="Farman M."/>
            <person name="Butler J."/>
            <person name="Purcell S."/>
            <person name="Harris S."/>
            <person name="Braus G.H."/>
            <person name="Draht O."/>
            <person name="Busch S."/>
            <person name="D'Enfert C."/>
            <person name="Bouchier C."/>
            <person name="Goldman G.H."/>
            <person name="Bell-Pedersen D."/>
            <person name="Griffiths-Jones S."/>
            <person name="Doonan J.H."/>
            <person name="Yu J."/>
            <person name="Vienken K."/>
            <person name="Pain A."/>
            <person name="Freitag M."/>
            <person name="Selker E.U."/>
            <person name="Archer D.B."/>
            <person name="Penalva M.A."/>
            <person name="Oakley B.R."/>
            <person name="Momany M."/>
            <person name="Tanaka T."/>
            <person name="Kumagai T."/>
            <person name="Asai K."/>
            <person name="Machida M."/>
            <person name="Nierman W.C."/>
            <person name="Denning D.W."/>
            <person name="Caddick M."/>
            <person name="Hynes M."/>
            <person name="Paoletti M."/>
            <person name="Fischer R."/>
            <person name="Miller B."/>
            <person name="Dyer P."/>
            <person name="Sachs M.S."/>
            <person name="Osmani S.A."/>
            <person name="Birren B.W."/>
        </authorList>
    </citation>
    <scope>NUCLEOTIDE SEQUENCE [LARGE SCALE GENOMIC DNA]</scope>
    <source>
        <strain evidence="3">FGSC A4 / ATCC 38163 / CBS 112.46 / NRRL 194 / M139</strain>
    </source>
</reference>
<protein>
    <recommendedName>
        <fullName evidence="1">CHAT domain-containing protein</fullName>
    </recommendedName>
</protein>
<name>Q5AX51_EMENI</name>
<dbReference type="eggNOG" id="KOG4626">
    <property type="taxonomic scope" value="Eukaryota"/>
</dbReference>
<dbReference type="SUPFAM" id="SSF48452">
    <property type="entry name" value="TPR-like"/>
    <property type="match status" value="4"/>
</dbReference>
<dbReference type="Proteomes" id="UP000000560">
    <property type="component" value="Chromosome IV"/>
</dbReference>
<dbReference type="KEGG" id="ani:ANIA_07129"/>
<organism evidence="2 3">
    <name type="scientific">Emericella nidulans (strain FGSC A4 / ATCC 38163 / CBS 112.46 / NRRL 194 / M139)</name>
    <name type="common">Aspergillus nidulans</name>
    <dbReference type="NCBI Taxonomy" id="227321"/>
    <lineage>
        <taxon>Eukaryota</taxon>
        <taxon>Fungi</taxon>
        <taxon>Dikarya</taxon>
        <taxon>Ascomycota</taxon>
        <taxon>Pezizomycotina</taxon>
        <taxon>Eurotiomycetes</taxon>
        <taxon>Eurotiomycetidae</taxon>
        <taxon>Eurotiales</taxon>
        <taxon>Aspergillaceae</taxon>
        <taxon>Aspergillus</taxon>
        <taxon>Aspergillus subgen. Nidulantes</taxon>
    </lineage>
</organism>
<dbReference type="InParanoid" id="Q5AX51"/>
<sequence length="997" mass="111698">MADLEASIEHLREAVEQTAEGHPDRVEYLNDLGSQLEDRYSRTWALADLDEAIQVWREAVRAAPVNYPEHATYLDKLAGQLGVRYSKTGALADLEESIQLEREAVNKTPEDHPDHAMFLDNLGIQLRVRYSRTGTLKDLEESIQLGQKVVNTTSKDHPDRAMFLNNLGVRLRNKYLRTGSMTDLEASVQVWQEAVNTATEDDPDRALILSNLAGQLGVRYSRTGTLADLEESIQLGREAVNTTTEDHPDRAMFLNNLGIRLSDRYSRIGAMADLEEAIRVWREAVNAATEDDPDRTLLLGNLACQLKDRYTRTGALADLEESIQLGRDVVDTLPGGHPSRAMHLNNLEVRLSDRYSKFGAIADLEEAIQLGREAVQTTPESHPNYTMYLNNLGTLLGDRFARIGAMADIEESIKIGRQVIKAAPEDHPRKASWLKSLADQLRHRYSITGATADLYEAISYQETALHQENAFLSTRISAGKNALQNLAILSNWQQAYKSADTAVHLIPRLAMRSLENSDKQYLLGAMVGFASDAAAVALNAQKGAVVALDLLELGRGVLAASLDEIRVDTEDLQHKHPVMAERFVQLQAQARQNVEAERELDNLIMNIQSQPGFNNFLKAPSEEEILHAAQKGPIITINISQYRCDAIIVEHHRISSLPLPKLIIADITEKARWDDLGSPQVLEWLWDTTMEPILEVLGFIQSPSNREWPHVWWIPTGPLAKFPLHAAGYHSQGNSKTVLDRVMSSYSSSIKAIIRGRQRLATESLPFALLLSMQDTPGNGYLPFAAEEVQILCDMCKLMALHTIQPRRREHDIIGHMRVCQIFHFAGHGYTSHTDPSQSRLILWDGDDDSLTVGSLLKMNLHKNPPFLAYLSACGTGQIKDDKLIDESIHLTSAFQLAGFRHVIGTLWNVNDDICVDMARITYTEIANGNMDDESVCRGLHYAAREMRDRWLEALSEIEHPTATNRVRDIIPNDIDLAGNRSERRQALWVPYIHFGV</sequence>
<accession>Q5AX51</accession>
<dbReference type="PANTHER" id="PTHR19959:SF119">
    <property type="entry name" value="FUNGAL LIPASE-LIKE DOMAIN-CONTAINING PROTEIN"/>
    <property type="match status" value="1"/>
</dbReference>
<dbReference type="Pfam" id="PF12770">
    <property type="entry name" value="CHAT"/>
    <property type="match status" value="1"/>
</dbReference>
<dbReference type="InterPro" id="IPR024983">
    <property type="entry name" value="CHAT_dom"/>
</dbReference>
<dbReference type="Pfam" id="PF13374">
    <property type="entry name" value="TPR_10"/>
    <property type="match status" value="3"/>
</dbReference>
<dbReference type="InterPro" id="IPR011990">
    <property type="entry name" value="TPR-like_helical_dom_sf"/>
</dbReference>
<dbReference type="HOGENOM" id="CLU_001305_0_0_1"/>
<dbReference type="Gene3D" id="1.25.40.10">
    <property type="entry name" value="Tetratricopeptide repeat domain"/>
    <property type="match status" value="3"/>
</dbReference>
<evidence type="ECO:0000259" key="1">
    <source>
        <dbReference type="Pfam" id="PF12770"/>
    </source>
</evidence>
<feature type="domain" description="CHAT" evidence="1">
    <location>
        <begin position="681"/>
        <end position="995"/>
    </location>
</feature>
<evidence type="ECO:0000313" key="3">
    <source>
        <dbReference type="Proteomes" id="UP000000560"/>
    </source>
</evidence>
<dbReference type="EMBL" id="BN001304">
    <property type="protein sequence ID" value="CBF79016.1"/>
    <property type="molecule type" value="Genomic_DNA"/>
</dbReference>
<dbReference type="GeneID" id="2869907"/>
<proteinExistence type="predicted"/>
<dbReference type="RefSeq" id="XP_664733.1">
    <property type="nucleotide sequence ID" value="XM_659641.1"/>
</dbReference>
<dbReference type="VEuPathDB" id="FungiDB:AN7129"/>
<reference evidence="3" key="2">
    <citation type="journal article" date="2009" name="Fungal Genet. Biol.">
        <title>The 2008 update of the Aspergillus nidulans genome annotation: a community effort.</title>
        <authorList>
            <person name="Wortman J.R."/>
            <person name="Gilsenan J.M."/>
            <person name="Joardar V."/>
            <person name="Deegan J."/>
            <person name="Clutterbuck J."/>
            <person name="Andersen M.R."/>
            <person name="Archer D."/>
            <person name="Bencina M."/>
            <person name="Braus G."/>
            <person name="Coutinho P."/>
            <person name="von Dohren H."/>
            <person name="Doonan J."/>
            <person name="Driessen A.J."/>
            <person name="Durek P."/>
            <person name="Espeso E."/>
            <person name="Fekete E."/>
            <person name="Flipphi M."/>
            <person name="Estrada C.G."/>
            <person name="Geysens S."/>
            <person name="Goldman G."/>
            <person name="de Groot P.W."/>
            <person name="Hansen K."/>
            <person name="Harris S.D."/>
            <person name="Heinekamp T."/>
            <person name="Helmstaedt K."/>
            <person name="Henrissat B."/>
            <person name="Hofmann G."/>
            <person name="Homan T."/>
            <person name="Horio T."/>
            <person name="Horiuchi H."/>
            <person name="James S."/>
            <person name="Jones M."/>
            <person name="Karaffa L."/>
            <person name="Karanyi Z."/>
            <person name="Kato M."/>
            <person name="Keller N."/>
            <person name="Kelly D.E."/>
            <person name="Kiel J.A."/>
            <person name="Kim J.M."/>
            <person name="van der Klei I.J."/>
            <person name="Klis F.M."/>
            <person name="Kovalchuk A."/>
            <person name="Krasevec N."/>
            <person name="Kubicek C.P."/>
            <person name="Liu B."/>
            <person name="Maccabe A."/>
            <person name="Meyer V."/>
            <person name="Mirabito P."/>
            <person name="Miskei M."/>
            <person name="Mos M."/>
            <person name="Mullins J."/>
            <person name="Nelson D.R."/>
            <person name="Nielsen J."/>
            <person name="Oakley B.R."/>
            <person name="Osmani S.A."/>
            <person name="Pakula T."/>
            <person name="Paszewski A."/>
            <person name="Paulsen I."/>
            <person name="Pilsyk S."/>
            <person name="Pocsi I."/>
            <person name="Punt P.J."/>
            <person name="Ram A.F."/>
            <person name="Ren Q."/>
            <person name="Robellet X."/>
            <person name="Robson G."/>
            <person name="Seiboth B."/>
            <person name="van Solingen P."/>
            <person name="Specht T."/>
            <person name="Sun J."/>
            <person name="Taheri-Talesh N."/>
            <person name="Takeshita N."/>
            <person name="Ussery D."/>
            <person name="vanKuyk P.A."/>
            <person name="Visser H."/>
            <person name="van de Vondervoort P.J."/>
            <person name="de Vries R.P."/>
            <person name="Walton J."/>
            <person name="Xiang X."/>
            <person name="Xiong Y."/>
            <person name="Zeng A.P."/>
            <person name="Brandt B.W."/>
            <person name="Cornell M.J."/>
            <person name="van den Hondel C.A."/>
            <person name="Visser J."/>
            <person name="Oliver S.G."/>
            <person name="Turner G."/>
        </authorList>
    </citation>
    <scope>GENOME REANNOTATION</scope>
    <source>
        <strain evidence="3">FGSC A4 / ATCC 38163 / CBS 112.46 / NRRL 194 / M139</strain>
    </source>
</reference>
<dbReference type="AlphaFoldDB" id="Q5AX51"/>
<dbReference type="PANTHER" id="PTHR19959">
    <property type="entry name" value="KINESIN LIGHT CHAIN"/>
    <property type="match status" value="1"/>
</dbReference>
<dbReference type="OrthoDB" id="9991317at2759"/>
<accession>C8VD98</accession>